<dbReference type="PRINTS" id="PR00038">
    <property type="entry name" value="HTHLUXR"/>
</dbReference>
<dbReference type="PANTHER" id="PTHR43214">
    <property type="entry name" value="TWO-COMPONENT RESPONSE REGULATOR"/>
    <property type="match status" value="1"/>
</dbReference>
<evidence type="ECO:0000256" key="1">
    <source>
        <dbReference type="ARBA" id="ARBA00023125"/>
    </source>
</evidence>
<evidence type="ECO:0000313" key="3">
    <source>
        <dbReference type="EMBL" id="CNF31249.1"/>
    </source>
</evidence>
<dbReference type="AlphaFoldDB" id="A0A9P1PU00"/>
<sequence length="223" mass="25247">MNIALVDRSSLAVLGLEHGLKEKTLDINVVSIADNFQQLEYELNHKDIDIVFIGILVADDKPFHSIKQVYPLKIRWPDIKFVLYTDIKSISVLRYLSYMKMDAILSRSDCLNNLKNNIIKISKGEFFCSNNYSGELTKNAIGRNSTNRMMTNNEIEVLDRVSLGESVSEIAVQSQRSIKTVSNHKRNAMSKLGIETDSELHLFIMNVAGKIPIYSESNEFALS</sequence>
<protein>
    <submittedName>
        <fullName evidence="3">Transcriptional regulator RcsB</fullName>
    </submittedName>
</protein>
<evidence type="ECO:0000259" key="2">
    <source>
        <dbReference type="PROSITE" id="PS50043"/>
    </source>
</evidence>
<gene>
    <name evidence="3" type="primary">rcsB_2</name>
    <name evidence="3" type="ORF">ERS137939_01209</name>
</gene>
<dbReference type="PROSITE" id="PS50043">
    <property type="entry name" value="HTH_LUXR_2"/>
    <property type="match status" value="1"/>
</dbReference>
<dbReference type="InterPro" id="IPR016032">
    <property type="entry name" value="Sig_transdc_resp-reg_C-effctor"/>
</dbReference>
<dbReference type="GO" id="GO:0003677">
    <property type="term" value="F:DNA binding"/>
    <property type="evidence" value="ECO:0007669"/>
    <property type="project" value="UniProtKB-KW"/>
</dbReference>
<dbReference type="Gene3D" id="3.40.50.2300">
    <property type="match status" value="1"/>
</dbReference>
<name>A0A9P1PU00_YEREN</name>
<proteinExistence type="predicted"/>
<organism evidence="3 4">
    <name type="scientific">Yersinia enterocolitica</name>
    <dbReference type="NCBI Taxonomy" id="630"/>
    <lineage>
        <taxon>Bacteria</taxon>
        <taxon>Pseudomonadati</taxon>
        <taxon>Pseudomonadota</taxon>
        <taxon>Gammaproteobacteria</taxon>
        <taxon>Enterobacterales</taxon>
        <taxon>Yersiniaceae</taxon>
        <taxon>Yersinia</taxon>
    </lineage>
</organism>
<dbReference type="PANTHER" id="PTHR43214:SF17">
    <property type="entry name" value="TRANSCRIPTIONAL REGULATORY PROTEIN RCSB"/>
    <property type="match status" value="1"/>
</dbReference>
<dbReference type="SMART" id="SM00421">
    <property type="entry name" value="HTH_LUXR"/>
    <property type="match status" value="1"/>
</dbReference>
<comment type="caution">
    <text evidence="3">The sequence shown here is derived from an EMBL/GenBank/DDBJ whole genome shotgun (WGS) entry which is preliminary data.</text>
</comment>
<reference evidence="3 4" key="1">
    <citation type="submission" date="2015-03" db="EMBL/GenBank/DDBJ databases">
        <authorList>
            <consortium name="Pathogen Informatics"/>
            <person name="Murphy D."/>
        </authorList>
    </citation>
    <scope>NUCLEOTIDE SEQUENCE [LARGE SCALE GENOMIC DNA]</scope>
    <source>
        <strain evidence="3 4">IP27818</strain>
    </source>
</reference>
<dbReference type="GO" id="GO:0006355">
    <property type="term" value="P:regulation of DNA-templated transcription"/>
    <property type="evidence" value="ECO:0007669"/>
    <property type="project" value="InterPro"/>
</dbReference>
<dbReference type="Pfam" id="PF00196">
    <property type="entry name" value="GerE"/>
    <property type="match status" value="1"/>
</dbReference>
<dbReference type="SUPFAM" id="SSF46894">
    <property type="entry name" value="C-terminal effector domain of the bipartite response regulators"/>
    <property type="match status" value="1"/>
</dbReference>
<dbReference type="RefSeq" id="WP_050130386.1">
    <property type="nucleotide sequence ID" value="NZ_CPZF01000002.1"/>
</dbReference>
<dbReference type="Proteomes" id="UP000041356">
    <property type="component" value="Unassembled WGS sequence"/>
</dbReference>
<accession>A0A9P1PU00</accession>
<keyword evidence="1" id="KW-0238">DNA-binding</keyword>
<dbReference type="CDD" id="cd06170">
    <property type="entry name" value="LuxR_C_like"/>
    <property type="match status" value="1"/>
</dbReference>
<dbReference type="InterPro" id="IPR000792">
    <property type="entry name" value="Tscrpt_reg_LuxR_C"/>
</dbReference>
<evidence type="ECO:0000313" key="4">
    <source>
        <dbReference type="Proteomes" id="UP000041356"/>
    </source>
</evidence>
<dbReference type="EMBL" id="CPZF01000002">
    <property type="protein sequence ID" value="CNF31249.1"/>
    <property type="molecule type" value="Genomic_DNA"/>
</dbReference>
<feature type="domain" description="HTH luxR-type" evidence="2">
    <location>
        <begin position="143"/>
        <end position="206"/>
    </location>
</feature>
<dbReference type="InterPro" id="IPR039420">
    <property type="entry name" value="WalR-like"/>
</dbReference>